<dbReference type="Pfam" id="PF13550">
    <property type="entry name" value="Phage-tail_3"/>
    <property type="match status" value="1"/>
</dbReference>
<dbReference type="Pfam" id="PF23666">
    <property type="entry name" value="Rcc01698_C"/>
    <property type="match status" value="1"/>
</dbReference>
<dbReference type="InterPro" id="IPR056490">
    <property type="entry name" value="Rcc01698_C"/>
</dbReference>
<feature type="domain" description="Rcc01698-like C-terminal" evidence="2">
    <location>
        <begin position="564"/>
        <end position="652"/>
    </location>
</feature>
<gene>
    <name evidence="3" type="ORF">H2LOC_009080</name>
</gene>
<dbReference type="EMBL" id="CP046052">
    <property type="protein sequence ID" value="QGM45841.1"/>
    <property type="molecule type" value="Genomic_DNA"/>
</dbReference>
<sequence>MSFLAAKKASPQSAMIWPTYTGLQLQTSANAMPIPLMWGMTKLAVNIIFYENFQAHPVYTPQQQTGKGGGKGAGGVGWQLSGWTYTADLMMVLCEGPISGIGQVWQGQAIYGSASSVSGGAYGGALGSGGFTVTSGSSGLAALGLTLFEGASPQATWGYLSANYSDKALAYPGAAYVCAANFGLGSSASIGSLNFEVQGPLFGTGANGLDADPAQVIADFLLNPQYGVGFPGSSVDATSLFGPGGDSSVQSYCRAMGLCFSPLLNQIESASSVLSRWLQLLSVAAVWSGDRLRFIPYCDETVAANGVEYVPNLSPVYALTEDDLVYVCGEDPIKASRLDPFTLPNFQWLEAFNRTGLTPSTTGILEPQGEPEYQATPIAARDQSMIEQFGLRVGSAITAHEFCDLNAAAVAAQTILQRTCYVRASYKFALSWEFCLLDPMDIVALTDANLGLSGELARIVDIEEDDSGMLTITAEELTIGVSMPASNPIGPSGGGSINRGVSAAPVNAPLIFEPPPALTGNNAEIWLGASGSGADPNWGGCTVWASLDDVSYQKIASIANPLRQGSLTAALSSASGYDTGDTLAIDLSESGGTLTTATRATAEAGQTLCLVDDELIAFANATPTAAHRYDLSGLPRGMYGSAPATHAIGAPFARLDGALARYSLPADFIGKTVYLKFQSFNIFGAGTQDISTCSTYVCQPNGNGRISQIVLNIQQGVAQDWGLVSAAATQSDEWGTIGSPCYVAADLGGLSA</sequence>
<name>A0A6B8KFR8_9HYPH</name>
<dbReference type="RefSeq" id="WP_136496112.1">
    <property type="nucleotide sequence ID" value="NZ_CP046052.1"/>
</dbReference>
<evidence type="ECO:0000313" key="3">
    <source>
        <dbReference type="EMBL" id="QGM45841.1"/>
    </source>
</evidence>
<protein>
    <submittedName>
        <fullName evidence="3">Uncharacterized protein</fullName>
    </submittedName>
</protein>
<dbReference type="InterPro" id="IPR032876">
    <property type="entry name" value="J_dom"/>
</dbReference>
<evidence type="ECO:0000259" key="2">
    <source>
        <dbReference type="Pfam" id="PF23666"/>
    </source>
</evidence>
<evidence type="ECO:0000259" key="1">
    <source>
        <dbReference type="Pfam" id="PF13550"/>
    </source>
</evidence>
<feature type="domain" description="Tip attachment protein J" evidence="1">
    <location>
        <begin position="266"/>
        <end position="463"/>
    </location>
</feature>
<accession>A0A6B8KFR8</accession>
<proteinExistence type="predicted"/>
<reference evidence="3 4" key="1">
    <citation type="submission" date="2019-11" db="EMBL/GenBank/DDBJ databases">
        <title>The genome sequence of Methylocystis heyeri.</title>
        <authorList>
            <person name="Oshkin I.Y."/>
            <person name="Miroshnikov K."/>
            <person name="Dedysh S.N."/>
        </authorList>
    </citation>
    <scope>NUCLEOTIDE SEQUENCE [LARGE SCALE GENOMIC DNA]</scope>
    <source>
        <strain evidence="3 4">H2</strain>
    </source>
</reference>
<dbReference type="OrthoDB" id="6021410at2"/>
<dbReference type="Proteomes" id="UP000309061">
    <property type="component" value="Chromosome"/>
</dbReference>
<dbReference type="AlphaFoldDB" id="A0A6B8KFR8"/>
<organism evidence="3 4">
    <name type="scientific">Methylocystis heyeri</name>
    <dbReference type="NCBI Taxonomy" id="391905"/>
    <lineage>
        <taxon>Bacteria</taxon>
        <taxon>Pseudomonadati</taxon>
        <taxon>Pseudomonadota</taxon>
        <taxon>Alphaproteobacteria</taxon>
        <taxon>Hyphomicrobiales</taxon>
        <taxon>Methylocystaceae</taxon>
        <taxon>Methylocystis</taxon>
    </lineage>
</organism>
<evidence type="ECO:0000313" key="4">
    <source>
        <dbReference type="Proteomes" id="UP000309061"/>
    </source>
</evidence>
<dbReference type="KEGG" id="mhey:H2LOC_009080"/>
<keyword evidence="4" id="KW-1185">Reference proteome</keyword>